<organism evidence="3 4">
    <name type="scientific">Amylocarpus encephaloides</name>
    <dbReference type="NCBI Taxonomy" id="45428"/>
    <lineage>
        <taxon>Eukaryota</taxon>
        <taxon>Fungi</taxon>
        <taxon>Dikarya</taxon>
        <taxon>Ascomycota</taxon>
        <taxon>Pezizomycotina</taxon>
        <taxon>Leotiomycetes</taxon>
        <taxon>Helotiales</taxon>
        <taxon>Helotiales incertae sedis</taxon>
        <taxon>Amylocarpus</taxon>
    </lineage>
</organism>
<dbReference type="EMBL" id="MU251437">
    <property type="protein sequence ID" value="KAG9235247.1"/>
    <property type="molecule type" value="Genomic_DNA"/>
</dbReference>
<proteinExistence type="inferred from homology"/>
<sequence length="73" mass="7981">VEGTALHWHEFLGPNTHWNNIVPSVSNGQVLQGTLHSLTHTFRAEIYGTAWSHSHYSSQVAGGILGPFIVYGP</sequence>
<feature type="domain" description="Plastocyanin-like" evidence="2">
    <location>
        <begin position="2"/>
        <end position="72"/>
    </location>
</feature>
<dbReference type="Pfam" id="PF07732">
    <property type="entry name" value="Cu-oxidase_3"/>
    <property type="match status" value="1"/>
</dbReference>
<accession>A0A9P7YL83</accession>
<comment type="similarity">
    <text evidence="1">Belongs to the multicopper oxidase family.</text>
</comment>
<dbReference type="Gene3D" id="2.60.40.420">
    <property type="entry name" value="Cupredoxins - blue copper proteins"/>
    <property type="match status" value="1"/>
</dbReference>
<name>A0A9P7YL83_9HELO</name>
<dbReference type="SUPFAM" id="SSF49503">
    <property type="entry name" value="Cupredoxins"/>
    <property type="match status" value="1"/>
</dbReference>
<evidence type="ECO:0000313" key="3">
    <source>
        <dbReference type="EMBL" id="KAG9235247.1"/>
    </source>
</evidence>
<feature type="non-terminal residue" evidence="3">
    <location>
        <position position="73"/>
    </location>
</feature>
<dbReference type="GO" id="GO:0005507">
    <property type="term" value="F:copper ion binding"/>
    <property type="evidence" value="ECO:0007669"/>
    <property type="project" value="InterPro"/>
</dbReference>
<feature type="non-terminal residue" evidence="3">
    <location>
        <position position="1"/>
    </location>
</feature>
<comment type="caution">
    <text evidence="3">The sequence shown here is derived from an EMBL/GenBank/DDBJ whole genome shotgun (WGS) entry which is preliminary data.</text>
</comment>
<dbReference type="InterPro" id="IPR008972">
    <property type="entry name" value="Cupredoxin"/>
</dbReference>
<keyword evidence="4" id="KW-1185">Reference proteome</keyword>
<evidence type="ECO:0000259" key="2">
    <source>
        <dbReference type="Pfam" id="PF07732"/>
    </source>
</evidence>
<protein>
    <recommendedName>
        <fullName evidence="2">Plastocyanin-like domain-containing protein</fullName>
    </recommendedName>
</protein>
<gene>
    <name evidence="3" type="ORF">BJ875DRAFT_337678</name>
</gene>
<dbReference type="InterPro" id="IPR011707">
    <property type="entry name" value="Cu-oxidase-like_N"/>
</dbReference>
<evidence type="ECO:0000313" key="4">
    <source>
        <dbReference type="Proteomes" id="UP000824998"/>
    </source>
</evidence>
<evidence type="ECO:0000256" key="1">
    <source>
        <dbReference type="ARBA" id="ARBA00010609"/>
    </source>
</evidence>
<reference evidence="3" key="1">
    <citation type="journal article" date="2021" name="IMA Fungus">
        <title>Genomic characterization of three marine fungi, including Emericellopsis atlantica sp. nov. with signatures of a generalist lifestyle and marine biomass degradation.</title>
        <authorList>
            <person name="Hagestad O.C."/>
            <person name="Hou L."/>
            <person name="Andersen J.H."/>
            <person name="Hansen E.H."/>
            <person name="Altermark B."/>
            <person name="Li C."/>
            <person name="Kuhnert E."/>
            <person name="Cox R.J."/>
            <person name="Crous P.W."/>
            <person name="Spatafora J.W."/>
            <person name="Lail K."/>
            <person name="Amirebrahimi M."/>
            <person name="Lipzen A."/>
            <person name="Pangilinan J."/>
            <person name="Andreopoulos W."/>
            <person name="Hayes R.D."/>
            <person name="Ng V."/>
            <person name="Grigoriev I.V."/>
            <person name="Jackson S.A."/>
            <person name="Sutton T.D.S."/>
            <person name="Dobson A.D.W."/>
            <person name="Rama T."/>
        </authorList>
    </citation>
    <scope>NUCLEOTIDE SEQUENCE</scope>
    <source>
        <strain evidence="3">TRa018bII</strain>
    </source>
</reference>
<dbReference type="Proteomes" id="UP000824998">
    <property type="component" value="Unassembled WGS sequence"/>
</dbReference>
<dbReference type="AlphaFoldDB" id="A0A9P7YL83"/>